<comment type="caution">
    <text evidence="5">Lacks conserved residue(s) required for the propagation of feature annotation.</text>
</comment>
<evidence type="ECO:0000256" key="2">
    <source>
        <dbReference type="ARBA" id="ARBA00022525"/>
    </source>
</evidence>
<reference evidence="8" key="1">
    <citation type="submission" date="2025-08" db="UniProtKB">
        <authorList>
            <consortium name="Ensembl"/>
        </authorList>
    </citation>
    <scope>IDENTIFICATION</scope>
</reference>
<dbReference type="PANTHER" id="PTHR12352">
    <property type="entry name" value="SECRETED MODULAR CALCIUM-BINDING PROTEIN"/>
    <property type="match status" value="1"/>
</dbReference>
<sequence>MNVKCSQSVRVCVFLSLLVSDTYIPSCDEDGFYRRLQCDKSRGECWCVDQHGGELMGSRIHGNPDCQVHFHSKRAVVSLK</sequence>
<evidence type="ECO:0000313" key="9">
    <source>
        <dbReference type="Proteomes" id="UP000472270"/>
    </source>
</evidence>
<keyword evidence="9" id="KW-1185">Reference proteome</keyword>
<evidence type="ECO:0000256" key="5">
    <source>
        <dbReference type="PROSITE-ProRule" id="PRU00500"/>
    </source>
</evidence>
<keyword evidence="3" id="KW-0677">Repeat</keyword>
<dbReference type="GO" id="GO:0035592">
    <property type="term" value="P:establishment of protein localization to extracellular region"/>
    <property type="evidence" value="ECO:0007669"/>
    <property type="project" value="TreeGrafter"/>
</dbReference>
<dbReference type="SMART" id="SM00211">
    <property type="entry name" value="TY"/>
    <property type="match status" value="1"/>
</dbReference>
<comment type="subcellular location">
    <subcellularLocation>
        <location evidence="1">Secreted</location>
    </subcellularLocation>
</comment>
<keyword evidence="6" id="KW-0732">Signal</keyword>
<name>A0A673HIN4_9TELE</name>
<evidence type="ECO:0000256" key="3">
    <source>
        <dbReference type="ARBA" id="ARBA00022737"/>
    </source>
</evidence>
<protein>
    <recommendedName>
        <fullName evidence="7">Thyroglobulin type-1 domain-containing protein</fullName>
    </recommendedName>
</protein>
<accession>A0A673HIN4</accession>
<proteinExistence type="predicted"/>
<organism evidence="8 9">
    <name type="scientific">Sinocyclocheilus rhinocerous</name>
    <dbReference type="NCBI Taxonomy" id="307959"/>
    <lineage>
        <taxon>Eukaryota</taxon>
        <taxon>Metazoa</taxon>
        <taxon>Chordata</taxon>
        <taxon>Craniata</taxon>
        <taxon>Vertebrata</taxon>
        <taxon>Euteleostomi</taxon>
        <taxon>Actinopterygii</taxon>
        <taxon>Neopterygii</taxon>
        <taxon>Teleostei</taxon>
        <taxon>Ostariophysi</taxon>
        <taxon>Cypriniformes</taxon>
        <taxon>Cyprinidae</taxon>
        <taxon>Cyprininae</taxon>
        <taxon>Sinocyclocheilus</taxon>
    </lineage>
</organism>
<dbReference type="InterPro" id="IPR000716">
    <property type="entry name" value="Thyroglobulin_1"/>
</dbReference>
<feature type="domain" description="Thyroglobulin type-1" evidence="7">
    <location>
        <begin position="2"/>
        <end position="66"/>
    </location>
</feature>
<dbReference type="Gene3D" id="4.10.800.10">
    <property type="entry name" value="Thyroglobulin type-1"/>
    <property type="match status" value="1"/>
</dbReference>
<dbReference type="Pfam" id="PF00086">
    <property type="entry name" value="Thyroglobulin_1"/>
    <property type="match status" value="1"/>
</dbReference>
<evidence type="ECO:0000259" key="7">
    <source>
        <dbReference type="PROSITE" id="PS51162"/>
    </source>
</evidence>
<dbReference type="AlphaFoldDB" id="A0A673HIN4"/>
<evidence type="ECO:0000256" key="6">
    <source>
        <dbReference type="SAM" id="SignalP"/>
    </source>
</evidence>
<feature type="signal peptide" evidence="6">
    <location>
        <begin position="1"/>
        <end position="29"/>
    </location>
</feature>
<dbReference type="Proteomes" id="UP000472270">
    <property type="component" value="Unassembled WGS sequence"/>
</dbReference>
<keyword evidence="2" id="KW-0964">Secreted</keyword>
<feature type="chain" id="PRO_5025436352" description="Thyroglobulin type-1 domain-containing protein" evidence="6">
    <location>
        <begin position="30"/>
        <end position="80"/>
    </location>
</feature>
<dbReference type="InterPro" id="IPR036857">
    <property type="entry name" value="Thyroglobulin_1_sf"/>
</dbReference>
<feature type="disulfide bond" evidence="5">
    <location>
        <begin position="38"/>
        <end position="45"/>
    </location>
</feature>
<dbReference type="PROSITE" id="PS00484">
    <property type="entry name" value="THYROGLOBULIN_1_1"/>
    <property type="match status" value="1"/>
</dbReference>
<evidence type="ECO:0000313" key="8">
    <source>
        <dbReference type="Ensembl" id="ENSSRHP00000025560.1"/>
    </source>
</evidence>
<dbReference type="GO" id="GO:0005615">
    <property type="term" value="C:extracellular space"/>
    <property type="evidence" value="ECO:0007669"/>
    <property type="project" value="TreeGrafter"/>
</dbReference>
<dbReference type="SUPFAM" id="SSF57610">
    <property type="entry name" value="Thyroglobulin type-1 domain"/>
    <property type="match status" value="1"/>
</dbReference>
<dbReference type="CDD" id="cd00191">
    <property type="entry name" value="TY"/>
    <property type="match status" value="1"/>
</dbReference>
<evidence type="ECO:0000256" key="1">
    <source>
        <dbReference type="ARBA" id="ARBA00004613"/>
    </source>
</evidence>
<reference evidence="8" key="2">
    <citation type="submission" date="2025-09" db="UniProtKB">
        <authorList>
            <consortium name="Ensembl"/>
        </authorList>
    </citation>
    <scope>IDENTIFICATION</scope>
</reference>
<dbReference type="Ensembl" id="ENSSRHT00000026329.1">
    <property type="protein sequence ID" value="ENSSRHP00000025560.1"/>
    <property type="gene ID" value="ENSSRHG00000013411.1"/>
</dbReference>
<dbReference type="InterPro" id="IPR051950">
    <property type="entry name" value="Dev_reg/Prot_inhib"/>
</dbReference>
<dbReference type="PROSITE" id="PS51162">
    <property type="entry name" value="THYROGLOBULIN_1_2"/>
    <property type="match status" value="1"/>
</dbReference>
<dbReference type="PANTHER" id="PTHR12352:SF25">
    <property type="entry name" value="SPARC_OSTEONECTIN, CWCV AND KAZAL LIKE DOMAINS PROTEOGLYCAN 1"/>
    <property type="match status" value="1"/>
</dbReference>
<evidence type="ECO:0000256" key="4">
    <source>
        <dbReference type="ARBA" id="ARBA00023157"/>
    </source>
</evidence>
<keyword evidence="4 5" id="KW-1015">Disulfide bond</keyword>